<organism evidence="3 4">
    <name type="scientific">Methylorubrum populi</name>
    <dbReference type="NCBI Taxonomy" id="223967"/>
    <lineage>
        <taxon>Bacteria</taxon>
        <taxon>Pseudomonadati</taxon>
        <taxon>Pseudomonadota</taxon>
        <taxon>Alphaproteobacteria</taxon>
        <taxon>Hyphomicrobiales</taxon>
        <taxon>Methylobacteriaceae</taxon>
        <taxon>Methylorubrum</taxon>
    </lineage>
</organism>
<feature type="compositionally biased region" description="Low complexity" evidence="1">
    <location>
        <begin position="45"/>
        <end position="60"/>
    </location>
</feature>
<evidence type="ECO:0000256" key="2">
    <source>
        <dbReference type="SAM" id="SignalP"/>
    </source>
</evidence>
<name>A0A169R7D8_9HYPH</name>
<dbReference type="Proteomes" id="UP000218288">
    <property type="component" value="Chromosome"/>
</dbReference>
<feature type="chain" id="PRO_5007902417" description="Translation initiation factor IF-2" evidence="2">
    <location>
        <begin position="26"/>
        <end position="218"/>
    </location>
</feature>
<evidence type="ECO:0000313" key="4">
    <source>
        <dbReference type="Proteomes" id="UP000218288"/>
    </source>
</evidence>
<protein>
    <recommendedName>
        <fullName evidence="5">Translation initiation factor IF-2</fullName>
    </recommendedName>
</protein>
<feature type="compositionally biased region" description="Basic and acidic residues" evidence="1">
    <location>
        <begin position="66"/>
        <end position="80"/>
    </location>
</feature>
<reference evidence="3 4" key="1">
    <citation type="journal article" date="2016" name="Genome Announc.">
        <title>Complete Genome Sequence of Methylobacterium populi P-1M, Isolated from Pink-Pigmented Household Biofilm.</title>
        <authorList>
            <person name="Morohoshi T."/>
            <person name="Ikeda T."/>
        </authorList>
    </citation>
    <scope>NUCLEOTIDE SEQUENCE [LARGE SCALE GENOMIC DNA]</scope>
    <source>
        <strain evidence="3 4">P-1M</strain>
    </source>
</reference>
<dbReference type="EMBL" id="AP014809">
    <property type="protein sequence ID" value="BAU91928.1"/>
    <property type="molecule type" value="Genomic_DNA"/>
</dbReference>
<feature type="region of interest" description="Disordered" evidence="1">
    <location>
        <begin position="24"/>
        <end position="99"/>
    </location>
</feature>
<evidence type="ECO:0000256" key="1">
    <source>
        <dbReference type="SAM" id="MobiDB-lite"/>
    </source>
</evidence>
<accession>A0A169R7D8</accession>
<dbReference type="AlphaFoldDB" id="A0A169R7D8"/>
<feature type="signal peptide" evidence="2">
    <location>
        <begin position="1"/>
        <end position="25"/>
    </location>
</feature>
<dbReference type="OrthoDB" id="7996680at2"/>
<sequence>MSRGSRFPSLLILLGALVAAAPAGADDRSGAPSAETKATGQWTDPPAKAETPATNAAAKPVATPAKIDEPKVSARSEARPPRRSAKLRREQIRKVAGRARPIRPERVEVVRRAERPDRRLAARRLAPPREMRAAAVRTLRPVYGFIPPDAPAEAYYEQRRFGTVGNRPADLGLPPDAGSAYRSVGMREGGHLVMRWRGPGIPAPAIGQPSPFVAFGAE</sequence>
<keyword evidence="2" id="KW-0732">Signal</keyword>
<proteinExistence type="predicted"/>
<gene>
    <name evidence="3" type="ORF">MPPM_3323</name>
</gene>
<evidence type="ECO:0000313" key="3">
    <source>
        <dbReference type="EMBL" id="BAU91928.1"/>
    </source>
</evidence>
<dbReference type="RefSeq" id="WP_096485969.1">
    <property type="nucleotide sequence ID" value="NZ_AP014809.1"/>
</dbReference>
<evidence type="ECO:0008006" key="5">
    <source>
        <dbReference type="Google" id="ProtNLM"/>
    </source>
</evidence>